<keyword evidence="4" id="KW-1185">Reference proteome</keyword>
<name>A0ABD0VAL3_DENTH</name>
<reference evidence="3 4" key="1">
    <citation type="journal article" date="2024" name="Plant Biotechnol. J.">
        <title>Dendrobium thyrsiflorum genome and its molecular insights into genes involved in important horticultural traits.</title>
        <authorList>
            <person name="Chen B."/>
            <person name="Wang J.Y."/>
            <person name="Zheng P.J."/>
            <person name="Li K.L."/>
            <person name="Liang Y.M."/>
            <person name="Chen X.F."/>
            <person name="Zhang C."/>
            <person name="Zhao X."/>
            <person name="He X."/>
            <person name="Zhang G.Q."/>
            <person name="Liu Z.J."/>
            <person name="Xu Q."/>
        </authorList>
    </citation>
    <scope>NUCLEOTIDE SEQUENCE [LARGE SCALE GENOMIC DNA]</scope>
    <source>
        <strain evidence="3">GZMU011</strain>
    </source>
</reference>
<protein>
    <recommendedName>
        <fullName evidence="5">Pentatricopeptide repeat-containing protein</fullName>
    </recommendedName>
</protein>
<evidence type="ECO:0000313" key="3">
    <source>
        <dbReference type="EMBL" id="KAL0921736.1"/>
    </source>
</evidence>
<evidence type="ECO:0008006" key="5">
    <source>
        <dbReference type="Google" id="ProtNLM"/>
    </source>
</evidence>
<dbReference type="Proteomes" id="UP001552299">
    <property type="component" value="Unassembled WGS sequence"/>
</dbReference>
<dbReference type="Gene3D" id="1.25.40.10">
    <property type="entry name" value="Tetratricopeptide repeat domain"/>
    <property type="match status" value="3"/>
</dbReference>
<comment type="caution">
    <text evidence="3">The sequence shown here is derived from an EMBL/GenBank/DDBJ whole genome shotgun (WGS) entry which is preliminary data.</text>
</comment>
<dbReference type="InterPro" id="IPR046960">
    <property type="entry name" value="PPR_At4g14850-like_plant"/>
</dbReference>
<accession>A0ABD0VAL3</accession>
<evidence type="ECO:0000313" key="4">
    <source>
        <dbReference type="Proteomes" id="UP001552299"/>
    </source>
</evidence>
<feature type="repeat" description="PPR" evidence="2">
    <location>
        <begin position="319"/>
        <end position="353"/>
    </location>
</feature>
<dbReference type="FunFam" id="1.25.40.10:FF:000277">
    <property type="entry name" value="Pentatricopeptide repeat-containing protein, mitochondrial"/>
    <property type="match status" value="1"/>
</dbReference>
<feature type="repeat" description="PPR" evidence="2">
    <location>
        <begin position="152"/>
        <end position="186"/>
    </location>
</feature>
<dbReference type="Pfam" id="PF01535">
    <property type="entry name" value="PPR"/>
    <property type="match status" value="3"/>
</dbReference>
<dbReference type="GO" id="GO:0005737">
    <property type="term" value="C:cytoplasm"/>
    <property type="evidence" value="ECO:0007669"/>
    <property type="project" value="UniProtKB-ARBA"/>
</dbReference>
<evidence type="ECO:0000256" key="2">
    <source>
        <dbReference type="PROSITE-ProRule" id="PRU00708"/>
    </source>
</evidence>
<dbReference type="Pfam" id="PF13041">
    <property type="entry name" value="PPR_2"/>
    <property type="match status" value="2"/>
</dbReference>
<dbReference type="PROSITE" id="PS51375">
    <property type="entry name" value="PPR"/>
    <property type="match status" value="5"/>
</dbReference>
<dbReference type="EMBL" id="JANQDX010000007">
    <property type="protein sequence ID" value="KAL0921736.1"/>
    <property type="molecule type" value="Genomic_DNA"/>
</dbReference>
<keyword evidence="1" id="KW-0677">Repeat</keyword>
<feature type="repeat" description="PPR" evidence="2">
    <location>
        <begin position="284"/>
        <end position="318"/>
    </location>
</feature>
<dbReference type="Pfam" id="PF20431">
    <property type="entry name" value="E_motif"/>
    <property type="match status" value="1"/>
</dbReference>
<sequence>MASFSPSFPLFPISHRNSSYSAVATVATVAFSTKVLITQSSSFPTQHSTFTYNSHIRAETEAGRPERALLLLHRMLAQDTLPLDCFTFPTVLKACTHLSAFAEGEQIHCLFLKSHFAACDDVFVLTSLVHFYARCGRLKDARLVFDKMPNKNVASWNAMLDGYVRSGDLQSAYKLFNEMPDRNVVSWNTLICGFVRTGGAWEALKLFIDFQMLGMKADESTMVSVIAAVADLGLLALGRKVHAYATRCLFSFDRALGVALIDMYTKCGSIGAAHNVFMTIESKNVGHWTSMIAGFASHGFAVASLQVFEEMMKSGTMPNDVTFIAVLHGCSHGGLVYEGLECFKLMKTFGVEPRVKHYGCLVDLLGRAGLIDEAMELVSDMPVEPSPVIWSSLLAACKNHGCAEVAKVAAGKLIELDASQGSPFVLLSNLYANLGRLEDFSIVRKAMEDRVITKVAGFSSIEIDGHVHEFVSGDKMHFKTREIYGVLDELRSFLRWQVGSESFHHASLCPHISEDMIEKFNSDGLAIDIYM</sequence>
<dbReference type="PANTHER" id="PTHR47926:SF436">
    <property type="entry name" value="PENTATRICOPEPTIDE REPEAT-CONTAINING PROTEIN ELI1, CHLOROPLASTIC-LIKE ISOFORM X2"/>
    <property type="match status" value="1"/>
</dbReference>
<dbReference type="NCBIfam" id="TIGR00756">
    <property type="entry name" value="PPR"/>
    <property type="match status" value="3"/>
</dbReference>
<gene>
    <name evidence="3" type="ORF">M5K25_008840</name>
</gene>
<dbReference type="PANTHER" id="PTHR47926">
    <property type="entry name" value="PENTATRICOPEPTIDE REPEAT-CONTAINING PROTEIN"/>
    <property type="match status" value="1"/>
</dbReference>
<feature type="repeat" description="PPR" evidence="2">
    <location>
        <begin position="48"/>
        <end position="82"/>
    </location>
</feature>
<dbReference type="InterPro" id="IPR002885">
    <property type="entry name" value="PPR_rpt"/>
</dbReference>
<organism evidence="3 4">
    <name type="scientific">Dendrobium thyrsiflorum</name>
    <name type="common">Pinecone-like raceme dendrobium</name>
    <name type="synonym">Orchid</name>
    <dbReference type="NCBI Taxonomy" id="117978"/>
    <lineage>
        <taxon>Eukaryota</taxon>
        <taxon>Viridiplantae</taxon>
        <taxon>Streptophyta</taxon>
        <taxon>Embryophyta</taxon>
        <taxon>Tracheophyta</taxon>
        <taxon>Spermatophyta</taxon>
        <taxon>Magnoliopsida</taxon>
        <taxon>Liliopsida</taxon>
        <taxon>Asparagales</taxon>
        <taxon>Orchidaceae</taxon>
        <taxon>Epidendroideae</taxon>
        <taxon>Malaxideae</taxon>
        <taxon>Dendrobiinae</taxon>
        <taxon>Dendrobium</taxon>
    </lineage>
</organism>
<dbReference type="InterPro" id="IPR011990">
    <property type="entry name" value="TPR-like_helical_dom_sf"/>
</dbReference>
<feature type="repeat" description="PPR" evidence="2">
    <location>
        <begin position="121"/>
        <end position="151"/>
    </location>
</feature>
<dbReference type="GO" id="GO:0016556">
    <property type="term" value="P:mRNA modification"/>
    <property type="evidence" value="ECO:0007669"/>
    <property type="project" value="UniProtKB-ARBA"/>
</dbReference>
<dbReference type="AlphaFoldDB" id="A0ABD0VAL3"/>
<dbReference type="InterPro" id="IPR046848">
    <property type="entry name" value="E_motif"/>
</dbReference>
<evidence type="ECO:0000256" key="1">
    <source>
        <dbReference type="ARBA" id="ARBA00022737"/>
    </source>
</evidence>
<proteinExistence type="predicted"/>
<dbReference type="FunFam" id="1.25.40.10:FF:000348">
    <property type="entry name" value="Pentatricopeptide repeat-containing protein chloroplastic"/>
    <property type="match status" value="1"/>
</dbReference>